<dbReference type="FunFam" id="1.50.10.20:FF:000003">
    <property type="entry name" value="Terpene cyclase/mutase family member"/>
    <property type="match status" value="1"/>
</dbReference>
<dbReference type="InterPro" id="IPR008930">
    <property type="entry name" value="Terpenoid_cyclase/PrenylTrfase"/>
</dbReference>
<keyword evidence="6" id="KW-0677">Repeat</keyword>
<dbReference type="Pfam" id="PF13249">
    <property type="entry name" value="SQHop_cyclase_N"/>
    <property type="match status" value="1"/>
</dbReference>
<comment type="similarity">
    <text evidence="3 14">Belongs to the terpene cyclase/mutase family.</text>
</comment>
<comment type="catalytic activity">
    <reaction evidence="12">
        <text>(S)-2,3-epoxysqualene = lanosterol</text>
        <dbReference type="Rhea" id="RHEA:14621"/>
        <dbReference type="ChEBI" id="CHEBI:15441"/>
        <dbReference type="ChEBI" id="CHEBI:16521"/>
        <dbReference type="EC" id="5.4.99.7"/>
    </reaction>
    <physiologicalReaction direction="left-to-right" evidence="12">
        <dbReference type="Rhea" id="RHEA:14622"/>
    </physiologicalReaction>
</comment>
<dbReference type="GO" id="GO:0000250">
    <property type="term" value="F:lanosterol synthase activity"/>
    <property type="evidence" value="ECO:0007669"/>
    <property type="project" value="UniProtKB-EC"/>
</dbReference>
<evidence type="ECO:0000256" key="7">
    <source>
        <dbReference type="ARBA" id="ARBA00022824"/>
    </source>
</evidence>
<evidence type="ECO:0000256" key="13">
    <source>
        <dbReference type="ARBA" id="ARBA00060682"/>
    </source>
</evidence>
<dbReference type="GO" id="GO:0006696">
    <property type="term" value="P:ergosterol biosynthetic process"/>
    <property type="evidence" value="ECO:0007669"/>
    <property type="project" value="UniProtKB-ARBA"/>
</dbReference>
<evidence type="ECO:0000256" key="9">
    <source>
        <dbReference type="ARBA" id="ARBA00023098"/>
    </source>
</evidence>
<dbReference type="EMBL" id="BTFZ01000002">
    <property type="protein sequence ID" value="GMM34166.1"/>
    <property type="molecule type" value="Genomic_DNA"/>
</dbReference>
<dbReference type="PANTHER" id="PTHR11764">
    <property type="entry name" value="TERPENE CYCLASE/MUTASE FAMILY MEMBER"/>
    <property type="match status" value="1"/>
</dbReference>
<gene>
    <name evidence="17" type="ORF">DASC09_014910</name>
</gene>
<dbReference type="Pfam" id="PF13243">
    <property type="entry name" value="SQHop_cyclase_C"/>
    <property type="match status" value="1"/>
</dbReference>
<dbReference type="NCBIfam" id="TIGR01787">
    <property type="entry name" value="squalene_cyclas"/>
    <property type="match status" value="1"/>
</dbReference>
<evidence type="ECO:0000256" key="12">
    <source>
        <dbReference type="ARBA" id="ARBA00051240"/>
    </source>
</evidence>
<evidence type="ECO:0000259" key="16">
    <source>
        <dbReference type="Pfam" id="PF13249"/>
    </source>
</evidence>
<dbReference type="Gene3D" id="1.50.10.20">
    <property type="match status" value="2"/>
</dbReference>
<dbReference type="Gene3D" id="6.20.120.20">
    <property type="match status" value="1"/>
</dbReference>
<accession>A0AAV5QHK8</accession>
<keyword evidence="10" id="KW-0472">Membrane</keyword>
<evidence type="ECO:0000259" key="15">
    <source>
        <dbReference type="Pfam" id="PF13243"/>
    </source>
</evidence>
<name>A0AAV5QHK8_9ASCO</name>
<evidence type="ECO:0000256" key="6">
    <source>
        <dbReference type="ARBA" id="ARBA00022737"/>
    </source>
</evidence>
<keyword evidence="8" id="KW-0752">Steroid biosynthesis</keyword>
<dbReference type="Proteomes" id="UP001360560">
    <property type="component" value="Unassembled WGS sequence"/>
</dbReference>
<comment type="caution">
    <text evidence="17">The sequence shown here is derived from an EMBL/GenBank/DDBJ whole genome shotgun (WGS) entry which is preliminary data.</text>
</comment>
<keyword evidence="9" id="KW-0443">Lipid metabolism</keyword>
<evidence type="ECO:0000313" key="18">
    <source>
        <dbReference type="Proteomes" id="UP001360560"/>
    </source>
</evidence>
<evidence type="ECO:0000256" key="11">
    <source>
        <dbReference type="ARBA" id="ARBA00023235"/>
    </source>
</evidence>
<evidence type="ECO:0000256" key="3">
    <source>
        <dbReference type="ARBA" id="ARBA00009755"/>
    </source>
</evidence>
<evidence type="ECO:0000256" key="4">
    <source>
        <dbReference type="ARBA" id="ARBA00022516"/>
    </source>
</evidence>
<dbReference type="RefSeq" id="XP_064851166.1">
    <property type="nucleotide sequence ID" value="XM_064995094.1"/>
</dbReference>
<evidence type="ECO:0000256" key="1">
    <source>
        <dbReference type="ARBA" id="ARBA00004406"/>
    </source>
</evidence>
<dbReference type="PANTHER" id="PTHR11764:SF20">
    <property type="entry name" value="LANOSTEROL SYNTHASE"/>
    <property type="match status" value="1"/>
</dbReference>
<proteinExistence type="inferred from homology"/>
<keyword evidence="7" id="KW-0256">Endoplasmic reticulum</keyword>
<dbReference type="FunFam" id="1.50.10.20:FF:000027">
    <property type="entry name" value="Terpene cyclase/mutase family member"/>
    <property type="match status" value="1"/>
</dbReference>
<evidence type="ECO:0000256" key="8">
    <source>
        <dbReference type="ARBA" id="ARBA00022955"/>
    </source>
</evidence>
<evidence type="ECO:0000313" key="17">
    <source>
        <dbReference type="EMBL" id="GMM34166.1"/>
    </source>
</evidence>
<evidence type="ECO:0000256" key="5">
    <source>
        <dbReference type="ARBA" id="ARBA00022677"/>
    </source>
</evidence>
<protein>
    <recommendedName>
        <fullName evidence="14">Terpene cyclase/mutase family member</fullName>
        <ecNumber evidence="14">5.4.99.-</ecNumber>
    </recommendedName>
</protein>
<reference evidence="17 18" key="1">
    <citation type="journal article" date="2023" name="Elife">
        <title>Identification of key yeast species and microbe-microbe interactions impacting larval growth of Drosophila in the wild.</title>
        <authorList>
            <person name="Mure A."/>
            <person name="Sugiura Y."/>
            <person name="Maeda R."/>
            <person name="Honda K."/>
            <person name="Sakurai N."/>
            <person name="Takahashi Y."/>
            <person name="Watada M."/>
            <person name="Katoh T."/>
            <person name="Gotoh A."/>
            <person name="Gotoh Y."/>
            <person name="Taniguchi I."/>
            <person name="Nakamura K."/>
            <person name="Hayashi T."/>
            <person name="Katayama T."/>
            <person name="Uemura T."/>
            <person name="Hattori Y."/>
        </authorList>
    </citation>
    <scope>NUCLEOTIDE SEQUENCE [LARGE SCALE GENOMIC DNA]</scope>
    <source>
        <strain evidence="17 18">SC-9</strain>
    </source>
</reference>
<organism evidence="17 18">
    <name type="scientific">Saccharomycopsis crataegensis</name>
    <dbReference type="NCBI Taxonomy" id="43959"/>
    <lineage>
        <taxon>Eukaryota</taxon>
        <taxon>Fungi</taxon>
        <taxon>Dikarya</taxon>
        <taxon>Ascomycota</taxon>
        <taxon>Saccharomycotina</taxon>
        <taxon>Saccharomycetes</taxon>
        <taxon>Saccharomycopsidaceae</taxon>
        <taxon>Saccharomycopsis</taxon>
    </lineage>
</organism>
<dbReference type="GO" id="GO:0016104">
    <property type="term" value="P:triterpenoid biosynthetic process"/>
    <property type="evidence" value="ECO:0007669"/>
    <property type="project" value="InterPro"/>
</dbReference>
<feature type="domain" description="Squalene cyclase N-terminal" evidence="16">
    <location>
        <begin position="87"/>
        <end position="344"/>
    </location>
</feature>
<dbReference type="InterPro" id="IPR032697">
    <property type="entry name" value="SQ_cyclase_N"/>
</dbReference>
<dbReference type="InterPro" id="IPR018333">
    <property type="entry name" value="Squalene_cyclase"/>
</dbReference>
<dbReference type="InterPro" id="IPR032696">
    <property type="entry name" value="SQ_cyclase_C"/>
</dbReference>
<evidence type="ECO:0000256" key="14">
    <source>
        <dbReference type="RuleBase" id="RU362003"/>
    </source>
</evidence>
<comment type="subcellular location">
    <subcellularLocation>
        <location evidence="1">Endoplasmic reticulum membrane</location>
        <topology evidence="1">Peripheral membrane protein</topology>
    </subcellularLocation>
    <subcellularLocation>
        <location evidence="2">Lipid droplet</location>
    </subcellularLocation>
</comment>
<comment type="pathway">
    <text evidence="13">Terpene metabolism; lanosterol biosynthesis; lanosterol from farnesyl diphosphate: step 3/3.</text>
</comment>
<dbReference type="PROSITE" id="PS01074">
    <property type="entry name" value="TERPENE_SYNTHASES"/>
    <property type="match status" value="1"/>
</dbReference>
<dbReference type="InterPro" id="IPR002365">
    <property type="entry name" value="Terpene_synthase_CS"/>
</dbReference>
<keyword evidence="11 14" id="KW-0413">Isomerase</keyword>
<dbReference type="SUPFAM" id="SSF48239">
    <property type="entry name" value="Terpenoid cyclases/Protein prenyltransferases"/>
    <property type="match status" value="2"/>
</dbReference>
<evidence type="ECO:0000256" key="10">
    <source>
        <dbReference type="ARBA" id="ARBA00023136"/>
    </source>
</evidence>
<keyword evidence="5" id="KW-0551">Lipid droplet</keyword>
<feature type="domain" description="Squalene cyclase C-terminal" evidence="15">
    <location>
        <begin position="393"/>
        <end position="728"/>
    </location>
</feature>
<dbReference type="EC" id="5.4.99.-" evidence="14"/>
<dbReference type="GeneID" id="90072145"/>
<dbReference type="GO" id="GO:0005811">
    <property type="term" value="C:lipid droplet"/>
    <property type="evidence" value="ECO:0007669"/>
    <property type="project" value="UniProtKB-SubCell"/>
</dbReference>
<dbReference type="AlphaFoldDB" id="A0AAV5QHK8"/>
<sequence length="735" mass="83728">MQCSDRLGFPKTDPARWRLYSDELGATQWKYLTSDKELDENPQSFYVKYILQNMTPEELDQLVRETNSNIDESRSQSFNTAVKGGRFLKKFQEPSGIFPMQYKGPMFMTIGYIVVNYISNNEIEDSTKIELIRYLVNTAHPVDGGWGLHEVDKSTCFGTSLGYISLRLLGVPADNPVCVKARKTLHSFGGAINNPHWGKAWLSVLNLFNWDGVNPAPAELWLTPYKYNPIHPGKWWVHTRAIYQPLSYLCAIKYQGPETKLIKEIRSEIFIKDFDSIQWSKHRNDVCGVDLYYPHTTVLDIANFAMVQYNKYIRPKWLVKYANKKVYELIKKEMFNTGGLCIAPVSYAFNACVVLIEEGADSELFKNMLRDFKDVLFHGPQGMTVMGTNGGQVWDASFVVQYFFMSGLAELDEFEDLIIRSFKFLLRSQFTTDCIDGSFRDKRTGAFPYSTKTQGYTVSDCTAEGIKALIMVSQHPKYAEKVKGLIDEQLLFKGIDVLLSLQNLGNFHYGSFATYEKIRATPLLEKINPAEVFGNIMVEYPYVECTDSAVLGLTFFTKYYDYRHEEIQFSISKAIDYICGAQNPDGSWYGCWGVCFTYAGMFALEALSTVKRSYNDDPVVRKGCDFFASRQMPSGGWGESMKSSETHTYVDSERPLVVQTAWALIGLILGKYPNKQIIDNGIKFLIAQQQPNGEWVSEGIEGVFNHSCAIEYPNYRFAFPIKALGLYDRMCKGTL</sequence>
<dbReference type="GO" id="GO:0005789">
    <property type="term" value="C:endoplasmic reticulum membrane"/>
    <property type="evidence" value="ECO:0007669"/>
    <property type="project" value="UniProtKB-SubCell"/>
</dbReference>
<keyword evidence="4" id="KW-0444">Lipid biosynthesis</keyword>
<evidence type="ECO:0000256" key="2">
    <source>
        <dbReference type="ARBA" id="ARBA00004502"/>
    </source>
</evidence>
<dbReference type="CDD" id="cd02892">
    <property type="entry name" value="SQCY_1"/>
    <property type="match status" value="1"/>
</dbReference>
<keyword evidence="18" id="KW-1185">Reference proteome</keyword>